<dbReference type="PANTHER" id="PTHR15907">
    <property type="entry name" value="DUF614 FAMILY PROTEIN-RELATED"/>
    <property type="match status" value="1"/>
</dbReference>
<keyword evidence="2" id="KW-0812">Transmembrane</keyword>
<organism evidence="4 5">
    <name type="scientific">Didymodactylos carnosus</name>
    <dbReference type="NCBI Taxonomy" id="1234261"/>
    <lineage>
        <taxon>Eukaryota</taxon>
        <taxon>Metazoa</taxon>
        <taxon>Spiralia</taxon>
        <taxon>Gnathifera</taxon>
        <taxon>Rotifera</taxon>
        <taxon>Eurotatoria</taxon>
        <taxon>Bdelloidea</taxon>
        <taxon>Philodinida</taxon>
        <taxon>Philodinidae</taxon>
        <taxon>Didymodactylos</taxon>
    </lineage>
</organism>
<dbReference type="EMBL" id="CAJOBA010000589">
    <property type="protein sequence ID" value="CAF3543297.1"/>
    <property type="molecule type" value="Genomic_DNA"/>
</dbReference>
<keyword evidence="2" id="KW-1133">Transmembrane helix</keyword>
<keyword evidence="2" id="KW-0472">Membrane</keyword>
<feature type="transmembrane region" description="Helical" evidence="2">
    <location>
        <begin position="244"/>
        <end position="267"/>
    </location>
</feature>
<evidence type="ECO:0000256" key="2">
    <source>
        <dbReference type="SAM" id="Phobius"/>
    </source>
</evidence>
<proteinExistence type="inferred from homology"/>
<dbReference type="Proteomes" id="UP000677228">
    <property type="component" value="Unassembled WGS sequence"/>
</dbReference>
<feature type="transmembrane region" description="Helical" evidence="2">
    <location>
        <begin position="43"/>
        <end position="63"/>
    </location>
</feature>
<dbReference type="AlphaFoldDB" id="A0A8S2GPH4"/>
<dbReference type="Proteomes" id="UP000682733">
    <property type="component" value="Unassembled WGS sequence"/>
</dbReference>
<comment type="caution">
    <text evidence="4">The sequence shown here is derived from an EMBL/GenBank/DDBJ whole genome shotgun (WGS) entry which is preliminary data.</text>
</comment>
<comment type="similarity">
    <text evidence="1">Belongs to the cornifelin family.</text>
</comment>
<dbReference type="Pfam" id="PF04749">
    <property type="entry name" value="PLAC8"/>
    <property type="match status" value="1"/>
</dbReference>
<evidence type="ECO:0000256" key="1">
    <source>
        <dbReference type="ARBA" id="ARBA00009024"/>
    </source>
</evidence>
<protein>
    <submittedName>
        <fullName evidence="4">Uncharacterized protein</fullName>
    </submittedName>
</protein>
<dbReference type="NCBIfam" id="TIGR01571">
    <property type="entry name" value="A_thal_Cys_rich"/>
    <property type="match status" value="1"/>
</dbReference>
<accession>A0A8S2GPH4</accession>
<sequence>MTDQWQESLFGCFDDTKICLCGWCCTPCLFGQNVEQIDGSNCALMGLIYCCLGGCYLCGLFHLPKRRALREKYNLVEEPADILATCCCGPCAICQEARELNKRGGQGGGTRPIQTQPPPGRFEWIDSAVPSFDDTSPMWCHQNTWNAIDTFSLLEPNFHIDQQGNRDGCVALTRWSVGDICLNDEFCIKHKYPFVCEKSSFTIPVPCRNITCPPFTECIDNANDYICAPLALTDSIDKKKRLSLGLGIGFGLLGLFLLSGLSLWWYWRRSRSIQRKSGVSGLSVDSIATKVEIKPQRSKMARAMLNLDDELQ</sequence>
<evidence type="ECO:0000313" key="3">
    <source>
        <dbReference type="EMBL" id="CAF0763328.1"/>
    </source>
</evidence>
<dbReference type="InterPro" id="IPR006461">
    <property type="entry name" value="PLAC_motif_containing"/>
</dbReference>
<gene>
    <name evidence="3" type="ORF">OVA965_LOCUS2676</name>
    <name evidence="4" type="ORF">TMI583_LOCUS2675</name>
</gene>
<reference evidence="4" key="1">
    <citation type="submission" date="2021-02" db="EMBL/GenBank/DDBJ databases">
        <authorList>
            <person name="Nowell W R."/>
        </authorList>
    </citation>
    <scope>NUCLEOTIDE SEQUENCE</scope>
</reference>
<evidence type="ECO:0000313" key="4">
    <source>
        <dbReference type="EMBL" id="CAF3543297.1"/>
    </source>
</evidence>
<name>A0A8S2GPH4_9BILA</name>
<dbReference type="EMBL" id="CAJNOK010000589">
    <property type="protein sequence ID" value="CAF0763328.1"/>
    <property type="molecule type" value="Genomic_DNA"/>
</dbReference>
<evidence type="ECO:0000313" key="5">
    <source>
        <dbReference type="Proteomes" id="UP000682733"/>
    </source>
</evidence>